<dbReference type="GO" id="GO:0005886">
    <property type="term" value="C:plasma membrane"/>
    <property type="evidence" value="ECO:0007669"/>
    <property type="project" value="UniProtKB-SubCell"/>
</dbReference>
<dbReference type="AlphaFoldDB" id="A0A699XDP4"/>
<comment type="subcellular location">
    <subcellularLocation>
        <location evidence="1">Cell membrane</location>
        <topology evidence="1">Multi-pass membrane protein</topology>
    </subcellularLocation>
</comment>
<dbReference type="PANTHER" id="PTHR43045:SF1">
    <property type="entry name" value="SHIKIMATE TRANSPORTER"/>
    <property type="match status" value="1"/>
</dbReference>
<feature type="transmembrane region" description="Helical" evidence="8">
    <location>
        <begin position="53"/>
        <end position="70"/>
    </location>
</feature>
<proteinExistence type="inferred from homology"/>
<dbReference type="EMBL" id="BKCJ011839642">
    <property type="protein sequence ID" value="GFD57313.1"/>
    <property type="molecule type" value="Genomic_DNA"/>
</dbReference>
<dbReference type="Gene3D" id="1.20.1250.20">
    <property type="entry name" value="MFS general substrate transporter like domains"/>
    <property type="match status" value="1"/>
</dbReference>
<dbReference type="SUPFAM" id="SSF103473">
    <property type="entry name" value="MFS general substrate transporter"/>
    <property type="match status" value="1"/>
</dbReference>
<sequence length="86" mass="9240">MASEHAPKGRKTFYASFAQLGSPAGLLLALIAFRLVTSLEPAEFADWGWRLPFLASGVLMLIGLAIRFGVEESPEFKDVAAKGETA</sequence>
<evidence type="ECO:0000256" key="1">
    <source>
        <dbReference type="ARBA" id="ARBA00004651"/>
    </source>
</evidence>
<feature type="domain" description="Major facilitator superfamily (MFS) profile" evidence="9">
    <location>
        <begin position="1"/>
        <end position="86"/>
    </location>
</feature>
<keyword evidence="2" id="KW-0813">Transport</keyword>
<accession>A0A699XDP4</accession>
<dbReference type="Pfam" id="PF00083">
    <property type="entry name" value="Sugar_tr"/>
    <property type="match status" value="1"/>
</dbReference>
<evidence type="ECO:0000256" key="4">
    <source>
        <dbReference type="ARBA" id="ARBA00022692"/>
    </source>
</evidence>
<organism evidence="10">
    <name type="scientific">Tanacetum cinerariifolium</name>
    <name type="common">Dalmatian daisy</name>
    <name type="synonym">Chrysanthemum cinerariifolium</name>
    <dbReference type="NCBI Taxonomy" id="118510"/>
    <lineage>
        <taxon>Eukaryota</taxon>
        <taxon>Viridiplantae</taxon>
        <taxon>Streptophyta</taxon>
        <taxon>Embryophyta</taxon>
        <taxon>Tracheophyta</taxon>
        <taxon>Spermatophyta</taxon>
        <taxon>Magnoliopsida</taxon>
        <taxon>eudicotyledons</taxon>
        <taxon>Gunneridae</taxon>
        <taxon>Pentapetalae</taxon>
        <taxon>asterids</taxon>
        <taxon>campanulids</taxon>
        <taxon>Asterales</taxon>
        <taxon>Asteraceae</taxon>
        <taxon>Asteroideae</taxon>
        <taxon>Anthemideae</taxon>
        <taxon>Anthemidinae</taxon>
        <taxon>Tanacetum</taxon>
    </lineage>
</organism>
<name>A0A699XDP4_TANCI</name>
<dbReference type="InterPro" id="IPR036259">
    <property type="entry name" value="MFS_trans_sf"/>
</dbReference>
<dbReference type="InterPro" id="IPR020846">
    <property type="entry name" value="MFS_dom"/>
</dbReference>
<evidence type="ECO:0000256" key="2">
    <source>
        <dbReference type="ARBA" id="ARBA00022448"/>
    </source>
</evidence>
<keyword evidence="5 8" id="KW-1133">Transmembrane helix</keyword>
<keyword evidence="3" id="KW-1003">Cell membrane</keyword>
<evidence type="ECO:0000256" key="8">
    <source>
        <dbReference type="SAM" id="Phobius"/>
    </source>
</evidence>
<dbReference type="GO" id="GO:0022857">
    <property type="term" value="F:transmembrane transporter activity"/>
    <property type="evidence" value="ECO:0007669"/>
    <property type="project" value="InterPro"/>
</dbReference>
<evidence type="ECO:0000256" key="5">
    <source>
        <dbReference type="ARBA" id="ARBA00022989"/>
    </source>
</evidence>
<feature type="transmembrane region" description="Helical" evidence="8">
    <location>
        <begin position="12"/>
        <end position="33"/>
    </location>
</feature>
<evidence type="ECO:0000259" key="9">
    <source>
        <dbReference type="PROSITE" id="PS50850"/>
    </source>
</evidence>
<evidence type="ECO:0000313" key="10">
    <source>
        <dbReference type="EMBL" id="GFD57313.1"/>
    </source>
</evidence>
<keyword evidence="4 8" id="KW-0812">Transmembrane</keyword>
<dbReference type="PANTHER" id="PTHR43045">
    <property type="entry name" value="SHIKIMATE TRANSPORTER"/>
    <property type="match status" value="1"/>
</dbReference>
<comment type="similarity">
    <text evidence="7">Belongs to the major facilitator superfamily. Phosphate:H(+) symporter (TC 2.A.1.9) family.</text>
</comment>
<dbReference type="InterPro" id="IPR005828">
    <property type="entry name" value="MFS_sugar_transport-like"/>
</dbReference>
<protein>
    <submittedName>
        <fullName evidence="10">General substrate transporter</fullName>
    </submittedName>
</protein>
<reference evidence="10" key="1">
    <citation type="journal article" date="2019" name="Sci. Rep.">
        <title>Draft genome of Tanacetum cinerariifolium, the natural source of mosquito coil.</title>
        <authorList>
            <person name="Yamashiro T."/>
            <person name="Shiraishi A."/>
            <person name="Satake H."/>
            <person name="Nakayama K."/>
        </authorList>
    </citation>
    <scope>NUCLEOTIDE SEQUENCE</scope>
</reference>
<keyword evidence="6 8" id="KW-0472">Membrane</keyword>
<feature type="non-terminal residue" evidence="10">
    <location>
        <position position="86"/>
    </location>
</feature>
<evidence type="ECO:0000256" key="7">
    <source>
        <dbReference type="ARBA" id="ARBA00044504"/>
    </source>
</evidence>
<gene>
    <name evidence="10" type="ORF">Tci_929282</name>
</gene>
<dbReference type="PROSITE" id="PS50850">
    <property type="entry name" value="MFS"/>
    <property type="match status" value="1"/>
</dbReference>
<evidence type="ECO:0000256" key="6">
    <source>
        <dbReference type="ARBA" id="ARBA00023136"/>
    </source>
</evidence>
<evidence type="ECO:0000256" key="3">
    <source>
        <dbReference type="ARBA" id="ARBA00022475"/>
    </source>
</evidence>
<comment type="caution">
    <text evidence="10">The sequence shown here is derived from an EMBL/GenBank/DDBJ whole genome shotgun (WGS) entry which is preliminary data.</text>
</comment>